<name>A0ABW2Z6B5_9FLAO</name>
<evidence type="ECO:0000313" key="2">
    <source>
        <dbReference type="Proteomes" id="UP001597032"/>
    </source>
</evidence>
<comment type="caution">
    <text evidence="1">The sequence shown here is derived from an EMBL/GenBank/DDBJ whole genome shotgun (WGS) entry which is preliminary data.</text>
</comment>
<dbReference type="RefSeq" id="WP_386781854.1">
    <property type="nucleotide sequence ID" value="NZ_JBHTIC010000006.1"/>
</dbReference>
<evidence type="ECO:0000313" key="1">
    <source>
        <dbReference type="EMBL" id="MFD0761692.1"/>
    </source>
</evidence>
<organism evidence="1 2">
    <name type="scientific">Lutibacter aestuarii</name>
    <dbReference type="NCBI Taxonomy" id="861111"/>
    <lineage>
        <taxon>Bacteria</taxon>
        <taxon>Pseudomonadati</taxon>
        <taxon>Bacteroidota</taxon>
        <taxon>Flavobacteriia</taxon>
        <taxon>Flavobacteriales</taxon>
        <taxon>Flavobacteriaceae</taxon>
        <taxon>Lutibacter</taxon>
    </lineage>
</organism>
<reference evidence="2" key="1">
    <citation type="journal article" date="2019" name="Int. J. Syst. Evol. Microbiol.">
        <title>The Global Catalogue of Microorganisms (GCM) 10K type strain sequencing project: providing services to taxonomists for standard genome sequencing and annotation.</title>
        <authorList>
            <consortium name="The Broad Institute Genomics Platform"/>
            <consortium name="The Broad Institute Genome Sequencing Center for Infectious Disease"/>
            <person name="Wu L."/>
            <person name="Ma J."/>
        </authorList>
    </citation>
    <scope>NUCLEOTIDE SEQUENCE [LARGE SCALE GENOMIC DNA]</scope>
    <source>
        <strain evidence="2">CCUG 60022</strain>
    </source>
</reference>
<protein>
    <recommendedName>
        <fullName evidence="3">Lipoprotein</fullName>
    </recommendedName>
</protein>
<dbReference type="Proteomes" id="UP001597032">
    <property type="component" value="Unassembled WGS sequence"/>
</dbReference>
<keyword evidence="2" id="KW-1185">Reference proteome</keyword>
<dbReference type="EMBL" id="JBHTIC010000006">
    <property type="protein sequence ID" value="MFD0761692.1"/>
    <property type="molecule type" value="Genomic_DNA"/>
</dbReference>
<proteinExistence type="predicted"/>
<sequence>MKTFIYLFIVLTTLYSSCNNQNSKNLEINYKAQTRGFNYEIHLKNDTLQINNDNIIKKIKLHKTQHSQITNLVNLIDFKEIKNNISTDEFAVDRAIKGKFKLKFNNQVYEYELDHHNLPKSIQQLFTTLEQTIK</sequence>
<accession>A0ABW2Z6B5</accession>
<gene>
    <name evidence="1" type="ORF">ACFQZW_06320</name>
</gene>
<evidence type="ECO:0008006" key="3">
    <source>
        <dbReference type="Google" id="ProtNLM"/>
    </source>
</evidence>